<organism evidence="2 3">
    <name type="scientific">Ohessyouella blattaphilus</name>
    <dbReference type="NCBI Taxonomy" id="2949333"/>
    <lineage>
        <taxon>Bacteria</taxon>
        <taxon>Bacillati</taxon>
        <taxon>Bacillota</taxon>
        <taxon>Clostridia</taxon>
        <taxon>Lachnospirales</taxon>
        <taxon>Lachnospiraceae</taxon>
        <taxon>Ohessyouella</taxon>
    </lineage>
</organism>
<dbReference type="SMART" id="SM01264">
    <property type="entry name" value="M16C_associated"/>
    <property type="match status" value="1"/>
</dbReference>
<name>A0ABT1EDL2_9FIRM</name>
<keyword evidence="3" id="KW-1185">Reference proteome</keyword>
<dbReference type="InterPro" id="IPR007863">
    <property type="entry name" value="Peptidase_M16_C"/>
</dbReference>
<protein>
    <submittedName>
        <fullName evidence="2">Insulinase family protein</fullName>
    </submittedName>
</protein>
<dbReference type="RefSeq" id="WP_262067946.1">
    <property type="nucleotide sequence ID" value="NZ_JAMXOC010000001.1"/>
</dbReference>
<dbReference type="PANTHER" id="PTHR43016">
    <property type="entry name" value="PRESEQUENCE PROTEASE"/>
    <property type="match status" value="1"/>
</dbReference>
<dbReference type="InterPro" id="IPR055130">
    <property type="entry name" value="PreP_C"/>
</dbReference>
<dbReference type="Gene3D" id="3.30.830.10">
    <property type="entry name" value="Metalloenzyme, LuxS/M16 peptidase-like"/>
    <property type="match status" value="4"/>
</dbReference>
<dbReference type="PANTHER" id="PTHR43016:SF13">
    <property type="entry name" value="PRESEQUENCE PROTEASE, MITOCHONDRIAL"/>
    <property type="match status" value="1"/>
</dbReference>
<gene>
    <name evidence="2" type="ORF">NK118_00795</name>
</gene>
<evidence type="ECO:0000313" key="3">
    <source>
        <dbReference type="Proteomes" id="UP001523565"/>
    </source>
</evidence>
<dbReference type="InterPro" id="IPR011765">
    <property type="entry name" value="Pept_M16_N"/>
</dbReference>
<dbReference type="EMBL" id="JAMZFV010000001">
    <property type="protein sequence ID" value="MCP1108789.1"/>
    <property type="molecule type" value="Genomic_DNA"/>
</dbReference>
<dbReference type="Pfam" id="PF22516">
    <property type="entry name" value="PreP_C"/>
    <property type="match status" value="1"/>
</dbReference>
<dbReference type="SUPFAM" id="SSF63411">
    <property type="entry name" value="LuxS/MPP-like metallohydrolase"/>
    <property type="match status" value="4"/>
</dbReference>
<evidence type="ECO:0000313" key="2">
    <source>
        <dbReference type="EMBL" id="MCP1108789.1"/>
    </source>
</evidence>
<dbReference type="InterPro" id="IPR013578">
    <property type="entry name" value="Peptidase_M16C_assoc"/>
</dbReference>
<sequence>MKAYELLREEELADISAQGYLLKHKKTGARVLLIKNDDPNKVFTIGFKTPPSDSTGVAHIMEHSVLCGSKNFPAKDPFVELVKGSLNTFLNAMTYPDKTVYPVASLNDKDFKNLMHVYLDAVFYPKIYEREEIFRQEGWNYKIASPEDEITYNGVVYNEMKGAFSSPESVLERMILNTLLPDTNYGNESGGDPEFIPDLTYEQFLDFHRTYYHPANSYIYLYGDMDFEERLEFLDEAYLADFEPLAENIQVGVQTPFKEDVYREEPYSIASDEDEQNKTYLSYNKVIGNVLDKELYLAFQILDYVLLASPGAYLKKALTEAGIGEDIFGGYDSSIYQPLFSVIAKGANIEDKDRFIQVVDKTLKDLVATGIDRRALEAAINYHEFRFREADFGNYPKGLIYGLQLFDSWLYDENEPFMHLEALSTFGFLREQLQTDYYEELITKYLLENTHGAMVNVVPEKGRTGRLDKELADKLAAFKASLSEGEIAELVAKTKALDDYQNAEETQENIEKIPLLKREDLSEEITPIINEDMEVGGVKTVFHDLETNGIGYVNLLFNIQGVGEEGAVYLGILQALLGMVDTKNYTYGELSDEINVHTGGIGTELDTYVNVNDLEGDFKRTFEIKSKALYQKLPVALEMIKEIIGNSLLEDDKRVKEILAMLLSRMQMRFQNAGHSVAVGRAASYGSKVAKYKDQTAGIAFYDRIKAIYEDFDQQFPQVIRKVGEVAQGIFCKENLLVSFTGRREGLSELEKGLQKLMDNLPDKAEVTKPYHVQLEVKNEGFKTAGKVQYVARCGNFVKAGETYTGVLQILKVILSYEYLWQNIRVKGGAYGCMSGFSRDGSGYFVTYRDPHLRRSLEVFAGIPEYLENFSANERELTKYIIGTISNLDQPLTPSVKGERSLNLRLAGVTEEMLKTERLQILNATVEDIRRLAPITKAVMDADWQCVVGSEEKIVEAEDIFKEIRSF</sequence>
<dbReference type="Pfam" id="PF00675">
    <property type="entry name" value="Peptidase_M16"/>
    <property type="match status" value="1"/>
</dbReference>
<evidence type="ECO:0000259" key="1">
    <source>
        <dbReference type="SMART" id="SM01264"/>
    </source>
</evidence>
<proteinExistence type="predicted"/>
<dbReference type="Proteomes" id="UP001523565">
    <property type="component" value="Unassembled WGS sequence"/>
</dbReference>
<feature type="domain" description="Peptidase M16C associated" evidence="1">
    <location>
        <begin position="457"/>
        <end position="708"/>
    </location>
</feature>
<comment type="caution">
    <text evidence="2">The sequence shown here is derived from an EMBL/GenBank/DDBJ whole genome shotgun (WGS) entry which is preliminary data.</text>
</comment>
<accession>A0ABT1EDL2</accession>
<dbReference type="Pfam" id="PF05193">
    <property type="entry name" value="Peptidase_M16_C"/>
    <property type="match status" value="1"/>
</dbReference>
<dbReference type="Pfam" id="PF08367">
    <property type="entry name" value="M16C_assoc"/>
    <property type="match status" value="1"/>
</dbReference>
<reference evidence="2 3" key="1">
    <citation type="journal article" date="2022" name="Genome Biol. Evol.">
        <title>Host diet, physiology and behaviors set the stage for Lachnospiraceae cladogenesis.</title>
        <authorList>
            <person name="Vera-Ponce De Leon A."/>
            <person name="Schneider M."/>
            <person name="Jahnes B.C."/>
            <person name="Sadowski V."/>
            <person name="Camuy-Velez L.A."/>
            <person name="Duan J."/>
            <person name="Sabree Z.L."/>
        </authorList>
    </citation>
    <scope>NUCLEOTIDE SEQUENCE [LARGE SCALE GENOMIC DNA]</scope>
    <source>
        <strain evidence="2 3">PAL227</strain>
    </source>
</reference>
<dbReference type="InterPro" id="IPR011249">
    <property type="entry name" value="Metalloenz_LuxS/M16"/>
</dbReference>